<comment type="caution">
    <text evidence="1">The sequence shown here is derived from an EMBL/GenBank/DDBJ whole genome shotgun (WGS) entry which is preliminary data.</text>
</comment>
<organism evidence="1 2">
    <name type="scientific">Aspergillus melleus</name>
    <dbReference type="NCBI Taxonomy" id="138277"/>
    <lineage>
        <taxon>Eukaryota</taxon>
        <taxon>Fungi</taxon>
        <taxon>Dikarya</taxon>
        <taxon>Ascomycota</taxon>
        <taxon>Pezizomycotina</taxon>
        <taxon>Eurotiomycetes</taxon>
        <taxon>Eurotiomycetidae</taxon>
        <taxon>Eurotiales</taxon>
        <taxon>Aspergillaceae</taxon>
        <taxon>Aspergillus</taxon>
        <taxon>Aspergillus subgen. Circumdati</taxon>
    </lineage>
</organism>
<accession>A0ACC3AWB1</accession>
<evidence type="ECO:0000313" key="1">
    <source>
        <dbReference type="EMBL" id="KAK1142213.1"/>
    </source>
</evidence>
<proteinExistence type="predicted"/>
<reference evidence="1 2" key="1">
    <citation type="journal article" date="2023" name="ACS Omega">
        <title>Identification of the Neoaspergillic Acid Biosynthesis Gene Cluster by Establishing an In Vitro CRISPR-Ribonucleoprotein Genetic System in Aspergillus melleus.</title>
        <authorList>
            <person name="Yuan B."/>
            <person name="Grau M.F."/>
            <person name="Murata R.M."/>
            <person name="Torok T."/>
            <person name="Venkateswaran K."/>
            <person name="Stajich J.E."/>
            <person name="Wang C.C.C."/>
        </authorList>
    </citation>
    <scope>NUCLEOTIDE SEQUENCE [LARGE SCALE GENOMIC DNA]</scope>
    <source>
        <strain evidence="1 2">IMV 1140</strain>
    </source>
</reference>
<gene>
    <name evidence="1" type="ORF">N8T08_008139</name>
</gene>
<name>A0ACC3AWB1_9EURO</name>
<protein>
    <submittedName>
        <fullName evidence="1">Uncharacterized protein</fullName>
    </submittedName>
</protein>
<evidence type="ECO:0000313" key="2">
    <source>
        <dbReference type="Proteomes" id="UP001177260"/>
    </source>
</evidence>
<sequence>MAIVVGGERRQSSAKKSIDIPCLSVYHTGELSLSTIALSNSGREWTLAMALCLSKSKSARPARHAEVYATSATDEDPASRLAFRVRYQDSAGLDRHFYAKDSNVTPVFRANTFVDILINDVPNETIAQTPRRWLYLKKGRSIAGLEKFEGGGYTSPTA</sequence>
<dbReference type="Proteomes" id="UP001177260">
    <property type="component" value="Unassembled WGS sequence"/>
</dbReference>
<dbReference type="EMBL" id="JAOPJF010000053">
    <property type="protein sequence ID" value="KAK1142213.1"/>
    <property type="molecule type" value="Genomic_DNA"/>
</dbReference>
<keyword evidence="2" id="KW-1185">Reference proteome</keyword>